<dbReference type="InterPro" id="IPR012677">
    <property type="entry name" value="Nucleotide-bd_a/b_plait_sf"/>
</dbReference>
<evidence type="ECO:0000259" key="3">
    <source>
        <dbReference type="PROSITE" id="PS50102"/>
    </source>
</evidence>
<dbReference type="EMBL" id="KL197709">
    <property type="protein sequence ID" value="KDQ64830.1"/>
    <property type="molecule type" value="Genomic_DNA"/>
</dbReference>
<gene>
    <name evidence="4" type="ORF">JAAARDRAFT_52760</name>
</gene>
<dbReference type="InterPro" id="IPR035979">
    <property type="entry name" value="RBD_domain_sf"/>
</dbReference>
<dbReference type="STRING" id="933084.A0A067QF91"/>
<dbReference type="GO" id="GO:0003723">
    <property type="term" value="F:RNA binding"/>
    <property type="evidence" value="ECO:0007669"/>
    <property type="project" value="UniProtKB-UniRule"/>
</dbReference>
<dbReference type="InterPro" id="IPR000504">
    <property type="entry name" value="RRM_dom"/>
</dbReference>
<dbReference type="Gene3D" id="3.30.70.330">
    <property type="match status" value="1"/>
</dbReference>
<dbReference type="SMART" id="SM00360">
    <property type="entry name" value="RRM"/>
    <property type="match status" value="1"/>
</dbReference>
<protein>
    <recommendedName>
        <fullName evidence="3">RRM domain-containing protein</fullName>
    </recommendedName>
</protein>
<evidence type="ECO:0000256" key="1">
    <source>
        <dbReference type="PROSITE-ProRule" id="PRU00176"/>
    </source>
</evidence>
<proteinExistence type="predicted"/>
<reference evidence="5" key="1">
    <citation type="journal article" date="2014" name="Proc. Natl. Acad. Sci. U.S.A.">
        <title>Extensive sampling of basidiomycete genomes demonstrates inadequacy of the white-rot/brown-rot paradigm for wood decay fungi.</title>
        <authorList>
            <person name="Riley R."/>
            <person name="Salamov A.A."/>
            <person name="Brown D.W."/>
            <person name="Nagy L.G."/>
            <person name="Floudas D."/>
            <person name="Held B.W."/>
            <person name="Levasseur A."/>
            <person name="Lombard V."/>
            <person name="Morin E."/>
            <person name="Otillar R."/>
            <person name="Lindquist E.A."/>
            <person name="Sun H."/>
            <person name="LaButti K.M."/>
            <person name="Schmutz J."/>
            <person name="Jabbour D."/>
            <person name="Luo H."/>
            <person name="Baker S.E."/>
            <person name="Pisabarro A.G."/>
            <person name="Walton J.D."/>
            <person name="Blanchette R.A."/>
            <person name="Henrissat B."/>
            <person name="Martin F."/>
            <person name="Cullen D."/>
            <person name="Hibbett D.S."/>
            <person name="Grigoriev I.V."/>
        </authorList>
    </citation>
    <scope>NUCLEOTIDE SEQUENCE [LARGE SCALE GENOMIC DNA]</scope>
    <source>
        <strain evidence="5">MUCL 33604</strain>
    </source>
</reference>
<accession>A0A067QF91</accession>
<sequence>MVKYRAPSSCFDIQSQASVQGPSLRPAHSVEQHMASMTMGLEPLGPSAAGPSKPGPSAPREPHGKRKRSGMDFKTKERIRHAKRKEEIKEGIEALRRVRETAPTHVFVGNLHPGVDEVTLDRFFSKRCGEVTAVTIRCTHGIALTTRRPLTPLTPLDESYSKPLYATINFINPLAARRALRFDGVVLHGWHIVVCNSPIELPDVHEIVRKRMDRKLAGQNPDHSAAKDLAQQPTELIEERPRPPRAKENLILNLARNIFGGITFPKNII</sequence>
<feature type="domain" description="RRM" evidence="3">
    <location>
        <begin position="104"/>
        <end position="206"/>
    </location>
</feature>
<dbReference type="Pfam" id="PF00076">
    <property type="entry name" value="RRM_1"/>
    <property type="match status" value="1"/>
</dbReference>
<keyword evidence="5" id="KW-1185">Reference proteome</keyword>
<organism evidence="4 5">
    <name type="scientific">Jaapia argillacea MUCL 33604</name>
    <dbReference type="NCBI Taxonomy" id="933084"/>
    <lineage>
        <taxon>Eukaryota</taxon>
        <taxon>Fungi</taxon>
        <taxon>Dikarya</taxon>
        <taxon>Basidiomycota</taxon>
        <taxon>Agaricomycotina</taxon>
        <taxon>Agaricomycetes</taxon>
        <taxon>Agaricomycetidae</taxon>
        <taxon>Jaapiales</taxon>
        <taxon>Jaapiaceae</taxon>
        <taxon>Jaapia</taxon>
    </lineage>
</organism>
<feature type="compositionally biased region" description="Low complexity" evidence="2">
    <location>
        <begin position="43"/>
        <end position="52"/>
    </location>
</feature>
<evidence type="ECO:0000313" key="4">
    <source>
        <dbReference type="EMBL" id="KDQ64830.1"/>
    </source>
</evidence>
<dbReference type="AlphaFoldDB" id="A0A067QF91"/>
<dbReference type="CDD" id="cd00590">
    <property type="entry name" value="RRM_SF"/>
    <property type="match status" value="1"/>
</dbReference>
<dbReference type="HOGENOM" id="CLU_1034627_0_0_1"/>
<dbReference type="Proteomes" id="UP000027265">
    <property type="component" value="Unassembled WGS sequence"/>
</dbReference>
<dbReference type="InParanoid" id="A0A067QF91"/>
<keyword evidence="1" id="KW-0694">RNA-binding</keyword>
<dbReference type="OrthoDB" id="4726at2759"/>
<name>A0A067QF91_9AGAM</name>
<feature type="region of interest" description="Disordered" evidence="2">
    <location>
        <begin position="40"/>
        <end position="77"/>
    </location>
</feature>
<feature type="region of interest" description="Disordered" evidence="2">
    <location>
        <begin position="217"/>
        <end position="242"/>
    </location>
</feature>
<evidence type="ECO:0000313" key="5">
    <source>
        <dbReference type="Proteomes" id="UP000027265"/>
    </source>
</evidence>
<dbReference type="PROSITE" id="PS50102">
    <property type="entry name" value="RRM"/>
    <property type="match status" value="1"/>
</dbReference>
<dbReference type="SUPFAM" id="SSF54928">
    <property type="entry name" value="RNA-binding domain, RBD"/>
    <property type="match status" value="1"/>
</dbReference>
<evidence type="ECO:0000256" key="2">
    <source>
        <dbReference type="SAM" id="MobiDB-lite"/>
    </source>
</evidence>